<dbReference type="InterPro" id="IPR011545">
    <property type="entry name" value="DEAD/DEAH_box_helicase_dom"/>
</dbReference>
<feature type="domain" description="Helicase ATP-binding" evidence="8">
    <location>
        <begin position="239"/>
        <end position="394"/>
    </location>
</feature>
<dbReference type="PANTHER" id="PTHR47964:SF1">
    <property type="entry name" value="ATP-DEPENDENT DNA HELICASE HOMOLOG RECG, CHLOROPLASTIC"/>
    <property type="match status" value="1"/>
</dbReference>
<dbReference type="AlphaFoldDB" id="A0A5C7DXZ1"/>
<dbReference type="Gene3D" id="3.40.50.300">
    <property type="entry name" value="P-loop containing nucleotide triphosphate hydrolases"/>
    <property type="match status" value="2"/>
</dbReference>
<dbReference type="EMBL" id="VOWB01000047">
    <property type="protein sequence ID" value="TXE81584.1"/>
    <property type="molecule type" value="Genomic_DNA"/>
</dbReference>
<organism evidence="10 11">
    <name type="scientific">Campylobacter peloridis</name>
    <dbReference type="NCBI Taxonomy" id="488546"/>
    <lineage>
        <taxon>Bacteria</taxon>
        <taxon>Pseudomonadati</taxon>
        <taxon>Campylobacterota</taxon>
        <taxon>Epsilonproteobacteria</taxon>
        <taxon>Campylobacterales</taxon>
        <taxon>Campylobacteraceae</taxon>
        <taxon>Campylobacter</taxon>
    </lineage>
</organism>
<evidence type="ECO:0000259" key="8">
    <source>
        <dbReference type="PROSITE" id="PS51192"/>
    </source>
</evidence>
<evidence type="ECO:0000313" key="11">
    <source>
        <dbReference type="Proteomes" id="UP000321310"/>
    </source>
</evidence>
<dbReference type="InterPro" id="IPR027417">
    <property type="entry name" value="P-loop_NTPase"/>
</dbReference>
<dbReference type="Pfam" id="PF00270">
    <property type="entry name" value="DEAD"/>
    <property type="match status" value="1"/>
</dbReference>
<gene>
    <name evidence="10" type="primary">recG</name>
    <name evidence="10" type="ORF">FPD46_04660</name>
</gene>
<proteinExistence type="predicted"/>
<dbReference type="GO" id="GO:0006281">
    <property type="term" value="P:DNA repair"/>
    <property type="evidence" value="ECO:0007669"/>
    <property type="project" value="UniProtKB-KW"/>
</dbReference>
<keyword evidence="5" id="KW-0067">ATP-binding</keyword>
<evidence type="ECO:0000256" key="7">
    <source>
        <dbReference type="ARBA" id="ARBA00023204"/>
    </source>
</evidence>
<reference evidence="10 11" key="1">
    <citation type="submission" date="2019-07" db="EMBL/GenBank/DDBJ databases">
        <title>Rapid identification of Enteric Bacteria from Whole Genome Sequences (WGS) using Average Nucleotide Identity (ANI).</title>
        <authorList>
            <person name="Lane C."/>
        </authorList>
    </citation>
    <scope>NUCLEOTIDE SEQUENCE [LARGE SCALE GENOMIC DNA]</scope>
    <source>
        <strain evidence="10 11">2016D-0250</strain>
    </source>
</reference>
<keyword evidence="7" id="KW-0234">DNA repair</keyword>
<dbReference type="RefSeq" id="WP_147575536.1">
    <property type="nucleotide sequence ID" value="NZ_VOWB01000047.1"/>
</dbReference>
<sequence length="609" mass="70502">MKVQENDLKLLHTLGVKNCIDLALILPKKFDDFRISKFPKDGFCTQNIKITSLQNKNFQLFMLCECIEWGIKASVVIFHPTKWHFKIFKYNNLVCINAKMNFFNGSWQFVNPKIVKNIGELIPRYQINGIKDESIKKLILKYVNEENLKSLNLEQKYINLLLNLHAYNDNSFMLYENFNTIIKDLKYIEILNHLRRLKGKKTTKKAYEVDIFDISSWLKNLDFTPTNDQILAIEDIKKDLQSQEAKRRVIMGDVGCGKTLVILAAALLVYPKKAILMAPTSILAEQIYNEAKRLLPDFVNVLFLKGGKKEKNLQILKEQAHFIIGTHALIHQEEFEAVLVMIDEQHRFGSNQRQKIAELSKGLKYSPHLVQFSATPIPRTLSMIQSELVNFSFIKQMPFKKDIKTFCIQDKDFKYLLKKIDEELAKKHQIIIIYPLVNESESIDYLSLEEAKSYWLNKYKNVYITHGKDKSKDQILQEFREKGAILLSTTVVEVGISLPRLSVIVIVGAERLGLATLHQLRGRVGRVGLESFCYLYTKQKEIPLRLLEFAKTLDGFKIAELDLKNRLSGDLLDGKIQHGNHFKFFDFADDEELVLKAKESIKNMEKENG</sequence>
<dbReference type="GO" id="GO:0003677">
    <property type="term" value="F:DNA binding"/>
    <property type="evidence" value="ECO:0007669"/>
    <property type="project" value="UniProtKB-KW"/>
</dbReference>
<accession>A0A5C7DXZ1</accession>
<keyword evidence="1" id="KW-0547">Nucleotide-binding</keyword>
<evidence type="ECO:0000256" key="6">
    <source>
        <dbReference type="ARBA" id="ARBA00023125"/>
    </source>
</evidence>
<dbReference type="SUPFAM" id="SSF52540">
    <property type="entry name" value="P-loop containing nucleoside triphosphate hydrolases"/>
    <property type="match status" value="2"/>
</dbReference>
<dbReference type="InterPro" id="IPR014001">
    <property type="entry name" value="Helicase_ATP-bd"/>
</dbReference>
<dbReference type="PROSITE" id="PS51194">
    <property type="entry name" value="HELICASE_CTER"/>
    <property type="match status" value="1"/>
</dbReference>
<dbReference type="NCBIfam" id="NF008169">
    <property type="entry name" value="PRK10917.2-3"/>
    <property type="match status" value="1"/>
</dbReference>
<dbReference type="InterPro" id="IPR001650">
    <property type="entry name" value="Helicase_C-like"/>
</dbReference>
<evidence type="ECO:0000256" key="2">
    <source>
        <dbReference type="ARBA" id="ARBA00022763"/>
    </source>
</evidence>
<evidence type="ECO:0000256" key="3">
    <source>
        <dbReference type="ARBA" id="ARBA00022801"/>
    </source>
</evidence>
<keyword evidence="4 10" id="KW-0347">Helicase</keyword>
<evidence type="ECO:0000256" key="5">
    <source>
        <dbReference type="ARBA" id="ARBA00022840"/>
    </source>
</evidence>
<evidence type="ECO:0000256" key="4">
    <source>
        <dbReference type="ARBA" id="ARBA00022806"/>
    </source>
</evidence>
<dbReference type="SMART" id="SM00490">
    <property type="entry name" value="HELICc"/>
    <property type="match status" value="1"/>
</dbReference>
<keyword evidence="2" id="KW-0227">DNA damage</keyword>
<keyword evidence="3" id="KW-0378">Hydrolase</keyword>
<evidence type="ECO:0000256" key="1">
    <source>
        <dbReference type="ARBA" id="ARBA00022741"/>
    </source>
</evidence>
<dbReference type="Pfam" id="PF00271">
    <property type="entry name" value="Helicase_C"/>
    <property type="match status" value="1"/>
</dbReference>
<comment type="caution">
    <text evidence="10">The sequence shown here is derived from an EMBL/GenBank/DDBJ whole genome shotgun (WGS) entry which is preliminary data.</text>
</comment>
<dbReference type="GO" id="GO:0005524">
    <property type="term" value="F:ATP binding"/>
    <property type="evidence" value="ECO:0007669"/>
    <property type="project" value="UniProtKB-KW"/>
</dbReference>
<dbReference type="GO" id="GO:0003678">
    <property type="term" value="F:DNA helicase activity"/>
    <property type="evidence" value="ECO:0007669"/>
    <property type="project" value="TreeGrafter"/>
</dbReference>
<evidence type="ECO:0000259" key="9">
    <source>
        <dbReference type="PROSITE" id="PS51194"/>
    </source>
</evidence>
<dbReference type="GO" id="GO:0016787">
    <property type="term" value="F:hydrolase activity"/>
    <property type="evidence" value="ECO:0007669"/>
    <property type="project" value="UniProtKB-KW"/>
</dbReference>
<protein>
    <submittedName>
        <fullName evidence="10">ATP-dependent DNA helicase RecG</fullName>
    </submittedName>
</protein>
<name>A0A5C7DXZ1_9BACT</name>
<evidence type="ECO:0000313" key="10">
    <source>
        <dbReference type="EMBL" id="TXE81584.1"/>
    </source>
</evidence>
<dbReference type="Proteomes" id="UP000321310">
    <property type="component" value="Unassembled WGS sequence"/>
</dbReference>
<feature type="domain" description="Helicase C-terminal" evidence="9">
    <location>
        <begin position="412"/>
        <end position="564"/>
    </location>
</feature>
<dbReference type="PROSITE" id="PS51192">
    <property type="entry name" value="HELICASE_ATP_BIND_1"/>
    <property type="match status" value="1"/>
</dbReference>
<dbReference type="PANTHER" id="PTHR47964">
    <property type="entry name" value="ATP-DEPENDENT DNA HELICASE HOMOLOG RECG, CHLOROPLASTIC"/>
    <property type="match status" value="1"/>
</dbReference>
<dbReference type="InterPro" id="IPR047112">
    <property type="entry name" value="RecG/Mfd"/>
</dbReference>
<keyword evidence="6" id="KW-0238">DNA-binding</keyword>
<dbReference type="SMART" id="SM00487">
    <property type="entry name" value="DEXDc"/>
    <property type="match status" value="1"/>
</dbReference>